<comment type="caution">
    <text evidence="1">The sequence shown here is derived from an EMBL/GenBank/DDBJ whole genome shotgun (WGS) entry which is preliminary data.</text>
</comment>
<dbReference type="EMBL" id="BGPR01001821">
    <property type="protein sequence ID" value="GBM62513.1"/>
    <property type="molecule type" value="Genomic_DNA"/>
</dbReference>
<proteinExistence type="predicted"/>
<name>A0A4Y2HB48_ARAVE</name>
<dbReference type="Proteomes" id="UP000499080">
    <property type="component" value="Unassembled WGS sequence"/>
</dbReference>
<protein>
    <submittedName>
        <fullName evidence="1">Uncharacterized protein</fullName>
    </submittedName>
</protein>
<keyword evidence="2" id="KW-1185">Reference proteome</keyword>
<reference evidence="1 2" key="1">
    <citation type="journal article" date="2019" name="Sci. Rep.">
        <title>Orb-weaving spider Araneus ventricosus genome elucidates the spidroin gene catalogue.</title>
        <authorList>
            <person name="Kono N."/>
            <person name="Nakamura H."/>
            <person name="Ohtoshi R."/>
            <person name="Moran D.A.P."/>
            <person name="Shinohara A."/>
            <person name="Yoshida Y."/>
            <person name="Fujiwara M."/>
            <person name="Mori M."/>
            <person name="Tomita M."/>
            <person name="Arakawa K."/>
        </authorList>
    </citation>
    <scope>NUCLEOTIDE SEQUENCE [LARGE SCALE GENOMIC DNA]</scope>
</reference>
<evidence type="ECO:0000313" key="1">
    <source>
        <dbReference type="EMBL" id="GBM62513.1"/>
    </source>
</evidence>
<organism evidence="1 2">
    <name type="scientific">Araneus ventricosus</name>
    <name type="common">Orbweaver spider</name>
    <name type="synonym">Epeira ventricosa</name>
    <dbReference type="NCBI Taxonomy" id="182803"/>
    <lineage>
        <taxon>Eukaryota</taxon>
        <taxon>Metazoa</taxon>
        <taxon>Ecdysozoa</taxon>
        <taxon>Arthropoda</taxon>
        <taxon>Chelicerata</taxon>
        <taxon>Arachnida</taxon>
        <taxon>Araneae</taxon>
        <taxon>Araneomorphae</taxon>
        <taxon>Entelegynae</taxon>
        <taxon>Araneoidea</taxon>
        <taxon>Araneidae</taxon>
        <taxon>Araneus</taxon>
    </lineage>
</organism>
<sequence>MTNTAPQLIFAPGASISHQWEDIWPPAYDLTSNRHTYAEDLQWNRVSNLFLNASASNSRPYHLAIKASKYLIDDHRANYINGYITNFCLGMKELH</sequence>
<accession>A0A4Y2HB48</accession>
<dbReference type="AlphaFoldDB" id="A0A4Y2HB48"/>
<evidence type="ECO:0000313" key="2">
    <source>
        <dbReference type="Proteomes" id="UP000499080"/>
    </source>
</evidence>
<gene>
    <name evidence="1" type="ORF">AVEN_37141_1</name>
</gene>